<organism evidence="1 2">
    <name type="scientific">Hymenobacter frigidus</name>
    <dbReference type="NCBI Taxonomy" id="1524095"/>
    <lineage>
        <taxon>Bacteria</taxon>
        <taxon>Pseudomonadati</taxon>
        <taxon>Bacteroidota</taxon>
        <taxon>Cytophagia</taxon>
        <taxon>Cytophagales</taxon>
        <taxon>Hymenobacteraceae</taxon>
        <taxon>Hymenobacter</taxon>
    </lineage>
</organism>
<proteinExistence type="predicted"/>
<dbReference type="InterPro" id="IPR029063">
    <property type="entry name" value="SAM-dependent_MTases_sf"/>
</dbReference>
<evidence type="ECO:0000313" key="2">
    <source>
        <dbReference type="Proteomes" id="UP000637774"/>
    </source>
</evidence>
<dbReference type="Proteomes" id="UP000637774">
    <property type="component" value="Unassembled WGS sequence"/>
</dbReference>
<reference evidence="2" key="1">
    <citation type="journal article" date="2019" name="Int. J. Syst. Evol. Microbiol.">
        <title>The Global Catalogue of Microorganisms (GCM) 10K type strain sequencing project: providing services to taxonomists for standard genome sequencing and annotation.</title>
        <authorList>
            <consortium name="The Broad Institute Genomics Platform"/>
            <consortium name="The Broad Institute Genome Sequencing Center for Infectious Disease"/>
            <person name="Wu L."/>
            <person name="Ma J."/>
        </authorList>
    </citation>
    <scope>NUCLEOTIDE SEQUENCE [LARGE SCALE GENOMIC DNA]</scope>
    <source>
        <strain evidence="2">CGMCC 1.14966</strain>
    </source>
</reference>
<evidence type="ECO:0008006" key="3">
    <source>
        <dbReference type="Google" id="ProtNLM"/>
    </source>
</evidence>
<accession>A0ABQ1ZY79</accession>
<dbReference type="SUPFAM" id="SSF53335">
    <property type="entry name" value="S-adenosyl-L-methionine-dependent methyltransferases"/>
    <property type="match status" value="1"/>
</dbReference>
<dbReference type="InterPro" id="IPR030807">
    <property type="entry name" value="Methyltran_NanM"/>
</dbReference>
<dbReference type="EMBL" id="BMGY01000005">
    <property type="protein sequence ID" value="GGH81593.1"/>
    <property type="molecule type" value="Genomic_DNA"/>
</dbReference>
<dbReference type="RefSeq" id="WP_188560795.1">
    <property type="nucleotide sequence ID" value="NZ_BMGY01000005.1"/>
</dbReference>
<dbReference type="Gene3D" id="3.40.50.150">
    <property type="entry name" value="Vaccinia Virus protein VP39"/>
    <property type="match status" value="1"/>
</dbReference>
<name>A0ABQ1ZY79_9BACT</name>
<dbReference type="NCBIfam" id="TIGR04371">
    <property type="entry name" value="methyltran_NanM"/>
    <property type="match status" value="1"/>
</dbReference>
<keyword evidence="2" id="KW-1185">Reference proteome</keyword>
<comment type="caution">
    <text evidence="1">The sequence shown here is derived from an EMBL/GenBank/DDBJ whole genome shotgun (WGS) entry which is preliminary data.</text>
</comment>
<gene>
    <name evidence="1" type="ORF">GCM10011495_08560</name>
</gene>
<sequence length="346" mass="40141">MNHLDKLNAAYRNAPEIFQAGRYWRAYEEQITDEVKQADLSELRSGKYPIFTTFGFNDLVYYYHPRMPFYIKSIRKIVRKLFIDNRASLPYSLRLSDIREMAYKYSSLQGQLSGAQPISNVEASDFGNPQDLFVIKGKKYTMKFLSFYVRYCFAQNHIKLRGDETIVELGSGSGFQVEILKKMYPNLTILCFDLPAQLYLCEKYLENVFGNNAIVSSEKNLELSDLSTLEKGKIHLFGNWQFPLLTNFKFDIFWNAASFGEMEPDIVANYLDYVKSNCNWVYLMQARNGKESSKEHGVVKPILFADYSQMLGNSYTLVEEDDAYDAHRRVSQTGGYFQALWKIAHK</sequence>
<evidence type="ECO:0000313" key="1">
    <source>
        <dbReference type="EMBL" id="GGH81593.1"/>
    </source>
</evidence>
<protein>
    <recommendedName>
        <fullName evidence="3">Sugar O-methyltransferase</fullName>
    </recommendedName>
</protein>